<dbReference type="InterPro" id="IPR011990">
    <property type="entry name" value="TPR-like_helical_dom_sf"/>
</dbReference>
<dbReference type="PANTHER" id="PTHR19959:SF119">
    <property type="entry name" value="FUNGAL LIPASE-LIKE DOMAIN-CONTAINING PROTEIN"/>
    <property type="match status" value="1"/>
</dbReference>
<evidence type="ECO:0008006" key="4">
    <source>
        <dbReference type="Google" id="ProtNLM"/>
    </source>
</evidence>
<gene>
    <name evidence="2" type="ORF">FA15DRAFT_660345</name>
</gene>
<proteinExistence type="predicted"/>
<dbReference type="PANTHER" id="PTHR19959">
    <property type="entry name" value="KINESIN LIGHT CHAIN"/>
    <property type="match status" value="1"/>
</dbReference>
<evidence type="ECO:0000313" key="2">
    <source>
        <dbReference type="EMBL" id="TFK18897.1"/>
    </source>
</evidence>
<reference evidence="2 3" key="1">
    <citation type="journal article" date="2019" name="Nat. Ecol. Evol.">
        <title>Megaphylogeny resolves global patterns of mushroom evolution.</title>
        <authorList>
            <person name="Varga T."/>
            <person name="Krizsan K."/>
            <person name="Foldi C."/>
            <person name="Dima B."/>
            <person name="Sanchez-Garcia M."/>
            <person name="Sanchez-Ramirez S."/>
            <person name="Szollosi G.J."/>
            <person name="Szarkandi J.G."/>
            <person name="Papp V."/>
            <person name="Albert L."/>
            <person name="Andreopoulos W."/>
            <person name="Angelini C."/>
            <person name="Antonin V."/>
            <person name="Barry K.W."/>
            <person name="Bougher N.L."/>
            <person name="Buchanan P."/>
            <person name="Buyck B."/>
            <person name="Bense V."/>
            <person name="Catcheside P."/>
            <person name="Chovatia M."/>
            <person name="Cooper J."/>
            <person name="Damon W."/>
            <person name="Desjardin D."/>
            <person name="Finy P."/>
            <person name="Geml J."/>
            <person name="Haridas S."/>
            <person name="Hughes K."/>
            <person name="Justo A."/>
            <person name="Karasinski D."/>
            <person name="Kautmanova I."/>
            <person name="Kiss B."/>
            <person name="Kocsube S."/>
            <person name="Kotiranta H."/>
            <person name="LaButti K.M."/>
            <person name="Lechner B.E."/>
            <person name="Liimatainen K."/>
            <person name="Lipzen A."/>
            <person name="Lukacs Z."/>
            <person name="Mihaltcheva S."/>
            <person name="Morgado L.N."/>
            <person name="Niskanen T."/>
            <person name="Noordeloos M.E."/>
            <person name="Ohm R.A."/>
            <person name="Ortiz-Santana B."/>
            <person name="Ovrebo C."/>
            <person name="Racz N."/>
            <person name="Riley R."/>
            <person name="Savchenko A."/>
            <person name="Shiryaev A."/>
            <person name="Soop K."/>
            <person name="Spirin V."/>
            <person name="Szebenyi C."/>
            <person name="Tomsovsky M."/>
            <person name="Tulloss R.E."/>
            <person name="Uehling J."/>
            <person name="Grigoriev I.V."/>
            <person name="Vagvolgyi C."/>
            <person name="Papp T."/>
            <person name="Martin F.M."/>
            <person name="Miettinen O."/>
            <person name="Hibbett D.S."/>
            <person name="Nagy L.G."/>
        </authorList>
    </citation>
    <scope>NUCLEOTIDE SEQUENCE [LARGE SCALE GENOMIC DNA]</scope>
    <source>
        <strain evidence="2 3">CBS 121175</strain>
    </source>
</reference>
<name>A0A5C3KGC0_COPMA</name>
<accession>A0A5C3KGC0</accession>
<feature type="region of interest" description="Disordered" evidence="1">
    <location>
        <begin position="1"/>
        <end position="20"/>
    </location>
</feature>
<organism evidence="2 3">
    <name type="scientific">Coprinopsis marcescibilis</name>
    <name type="common">Agaric fungus</name>
    <name type="synonym">Psathyrella marcescibilis</name>
    <dbReference type="NCBI Taxonomy" id="230819"/>
    <lineage>
        <taxon>Eukaryota</taxon>
        <taxon>Fungi</taxon>
        <taxon>Dikarya</taxon>
        <taxon>Basidiomycota</taxon>
        <taxon>Agaricomycotina</taxon>
        <taxon>Agaricomycetes</taxon>
        <taxon>Agaricomycetidae</taxon>
        <taxon>Agaricales</taxon>
        <taxon>Agaricineae</taxon>
        <taxon>Psathyrellaceae</taxon>
        <taxon>Coprinopsis</taxon>
    </lineage>
</organism>
<keyword evidence="3" id="KW-1185">Reference proteome</keyword>
<dbReference type="AlphaFoldDB" id="A0A5C3KGC0"/>
<feature type="region of interest" description="Disordered" evidence="1">
    <location>
        <begin position="814"/>
        <end position="834"/>
    </location>
</feature>
<evidence type="ECO:0000256" key="1">
    <source>
        <dbReference type="SAM" id="MobiDB-lite"/>
    </source>
</evidence>
<dbReference type="Proteomes" id="UP000307440">
    <property type="component" value="Unassembled WGS sequence"/>
</dbReference>
<dbReference type="Pfam" id="PF13374">
    <property type="entry name" value="TPR_10"/>
    <property type="match status" value="1"/>
</dbReference>
<dbReference type="STRING" id="230819.A0A5C3KGC0"/>
<dbReference type="Gene3D" id="1.25.40.10">
    <property type="entry name" value="Tetratricopeptide repeat domain"/>
    <property type="match status" value="2"/>
</dbReference>
<dbReference type="EMBL" id="ML210371">
    <property type="protein sequence ID" value="TFK18897.1"/>
    <property type="molecule type" value="Genomic_DNA"/>
</dbReference>
<dbReference type="OrthoDB" id="9991317at2759"/>
<evidence type="ECO:0000313" key="3">
    <source>
        <dbReference type="Proteomes" id="UP000307440"/>
    </source>
</evidence>
<sequence>MDPLDAKAQDGANTGHQELNPKAGILRETVDILTKAINNTRQQSDGKPLDQAISLLREGFQGEIDLKQRAVTKCALTRVLSVRFAAQGWVEDWDRCAACFMGAEVEERVYMVRIRAQHWEAQPAQLIAFLESVPPALTQLEEYRKAVDISGIDDAIAAAQTTLESAPSFNLDTRELLLAVGRAIVIHIQQKADGQNKDPLAYIRAISLGNIAWLQVMECGLKERLEEVPRYGWELRWKTGKALDEAISHLSASLLNRPLSHSKRPNTLNNLAFALTLRFQQKEDVADLGKAIAVRRELLELTQPFHPDRYSTCAGLVGDLSTRFQLLGKLTDLDECIAVGEEAMSLASDTSEKAQVALVRILGTAFANRFKRRKKPSDLDKCIHIRRRSLAHGVPTDPKRSSSLDNIAIDLFSRFLTNGDPRDLEECISSRRESLDLKEDHDDTLPALLRNLGIALVARFRRGGEIHDLEESLNFHRQSLGLLEEPHPDRQSSLHNLATTLLVSFDHNGNLGHLEEYILPQREALGNNHPGPRNWTRSSSYDACATALHSRWKHRGDFRDLEECILLHREALALHPEPSQTRSVSLNNLANALSTRFQQAHVPQDLEESISLFRESLAAKSPEHPGRPAFLSNLANALSDRSNMIGNPDAEATTTPPPLHLLGSYAAAQFGTSIRFGNREHFHKALKLYRAACTCETGSLLERLRIAGQWADCYDDPPFALEAHRHAMVLLPLLSSLDLTLVQRQNVLVHAKELTNRAARCAIECGELEAAVVFLSTGRSIFWTQILQLRTPIDHLESVEPSLAQELRKVSSQLEAAAHGTGNGSKPGNVGSLGEEATLPKDAFELLERREELIGRPLTFGSLKNAADNSPIVFLNASEGGCDAIIMQKGGNLAHVPLVNMGWEMLKELKTNLQRLVEGDCVQPSVNGSSRSSLDEGDTRLKGFRKGLTKPSVDEDFKVILHCLWVNVVEPVVKVLRLRKVHAPPRLWWCPMGPFAFLPIHAAGIYSDETNDYIYDYAVSSYCYTPQALIAPMSESQPVSRWSL</sequence>
<protein>
    <recommendedName>
        <fullName evidence="4">CHAT domain-containing protein</fullName>
    </recommendedName>
</protein>